<dbReference type="GO" id="GO:1905786">
    <property type="term" value="P:positive regulation of anaphase-promoting complex-dependent catabolic process"/>
    <property type="evidence" value="ECO:0007669"/>
    <property type="project" value="TreeGrafter"/>
</dbReference>
<dbReference type="PROSITE" id="PS50294">
    <property type="entry name" value="WD_REPEATS_REGION"/>
    <property type="match status" value="1"/>
</dbReference>
<dbReference type="InterPro" id="IPR036322">
    <property type="entry name" value="WD40_repeat_dom_sf"/>
</dbReference>
<sequence>QAPNGDRYIPRDVDGGALDLNPRDHNSSNNTDTKYNHEISSALGIDLNARILTFSADVPTSSRVPRNSRDETNTRERGKSTSNQSRRMISNMPERVLDAPGLIDDYYLNLCDWSNENILAIALGESVYLWNANSGTVNLLCSVEETSYYSSVKFSVDGLYLALGTSDGVVQIYDVEESRLLRKMLGRENRISTLSWSGTTLSSGGLDGSIWNHDVQAAQHKASEMIGHRAEICGLSWKPDSIDGFTNGSPGLLASGANDNIVNVWDSRNVNEPRMTKNNHRAAVKAIAWCPWQSNMLATGGGTSDKMIHFWNVNTSSRLQSLETKSQVTSIIFNPYAREFLCTHGMPDMNFSIYTFPNFNLVADITKAHETRILHSALSPDGTIVVTASSDENLKFWRVFENKKTKILPNAPFGRAHPLSTKDENQEIDLKSGFAVR</sequence>
<evidence type="ECO:0000256" key="8">
    <source>
        <dbReference type="SAM" id="MobiDB-lite"/>
    </source>
</evidence>
<reference evidence="10" key="1">
    <citation type="submission" date="2013-11" db="EMBL/GenBank/DDBJ databases">
        <title>Genome sequence of the fusiform rust pathogen reveals effectors for host alternation and coevolution with pine.</title>
        <authorList>
            <consortium name="DOE Joint Genome Institute"/>
            <person name="Smith K."/>
            <person name="Pendleton A."/>
            <person name="Kubisiak T."/>
            <person name="Anderson C."/>
            <person name="Salamov A."/>
            <person name="Aerts A."/>
            <person name="Riley R."/>
            <person name="Clum A."/>
            <person name="Lindquist E."/>
            <person name="Ence D."/>
            <person name="Campbell M."/>
            <person name="Kronenberg Z."/>
            <person name="Feau N."/>
            <person name="Dhillon B."/>
            <person name="Hamelin R."/>
            <person name="Burleigh J."/>
            <person name="Smith J."/>
            <person name="Yandell M."/>
            <person name="Nelson C."/>
            <person name="Grigoriev I."/>
            <person name="Davis J."/>
        </authorList>
    </citation>
    <scope>NUCLEOTIDE SEQUENCE</scope>
    <source>
        <strain evidence="10">G11</strain>
    </source>
</reference>
<dbReference type="GO" id="GO:1990757">
    <property type="term" value="F:ubiquitin ligase activator activity"/>
    <property type="evidence" value="ECO:0007669"/>
    <property type="project" value="TreeGrafter"/>
</dbReference>
<gene>
    <name evidence="10" type="ORF">CROQUDRAFT_45857</name>
</gene>
<feature type="region of interest" description="Disordered" evidence="8">
    <location>
        <begin position="1"/>
        <end position="35"/>
    </location>
</feature>
<dbReference type="Proteomes" id="UP000886653">
    <property type="component" value="Unassembled WGS sequence"/>
</dbReference>
<evidence type="ECO:0000313" key="11">
    <source>
        <dbReference type="Proteomes" id="UP000886653"/>
    </source>
</evidence>
<comment type="similarity">
    <text evidence="1">Belongs to the WD repeat CDC20/Fizzy family.</text>
</comment>
<organism evidence="10 11">
    <name type="scientific">Cronartium quercuum f. sp. fusiforme G11</name>
    <dbReference type="NCBI Taxonomy" id="708437"/>
    <lineage>
        <taxon>Eukaryota</taxon>
        <taxon>Fungi</taxon>
        <taxon>Dikarya</taxon>
        <taxon>Basidiomycota</taxon>
        <taxon>Pucciniomycotina</taxon>
        <taxon>Pucciniomycetes</taxon>
        <taxon>Pucciniales</taxon>
        <taxon>Coleosporiaceae</taxon>
        <taxon>Cronartium</taxon>
    </lineage>
</organism>
<evidence type="ECO:0000256" key="6">
    <source>
        <dbReference type="ARBA" id="ARBA00023306"/>
    </source>
</evidence>
<evidence type="ECO:0000313" key="10">
    <source>
        <dbReference type="EMBL" id="KAG0145429.1"/>
    </source>
</evidence>
<keyword evidence="5" id="KW-0498">Mitosis</keyword>
<dbReference type="GO" id="GO:0005680">
    <property type="term" value="C:anaphase-promoting complex"/>
    <property type="evidence" value="ECO:0007669"/>
    <property type="project" value="TreeGrafter"/>
</dbReference>
<keyword evidence="2 7" id="KW-0853">WD repeat</keyword>
<dbReference type="InterPro" id="IPR015943">
    <property type="entry name" value="WD40/YVTN_repeat-like_dom_sf"/>
</dbReference>
<dbReference type="OrthoDB" id="10263272at2759"/>
<dbReference type="SMART" id="SM00320">
    <property type="entry name" value="WD40"/>
    <property type="match status" value="6"/>
</dbReference>
<feature type="compositionally biased region" description="Basic and acidic residues" evidence="8">
    <location>
        <begin position="67"/>
        <end position="79"/>
    </location>
</feature>
<evidence type="ECO:0000256" key="2">
    <source>
        <dbReference type="ARBA" id="ARBA00022574"/>
    </source>
</evidence>
<feature type="repeat" description="WD" evidence="7">
    <location>
        <begin position="225"/>
        <end position="275"/>
    </location>
</feature>
<dbReference type="PANTHER" id="PTHR19918">
    <property type="entry name" value="CELL DIVISION CYCLE 20 CDC20 FIZZY -RELATED"/>
    <property type="match status" value="1"/>
</dbReference>
<evidence type="ECO:0000259" key="9">
    <source>
        <dbReference type="Pfam" id="PF24807"/>
    </source>
</evidence>
<dbReference type="Pfam" id="PF24807">
    <property type="entry name" value="WD40_CDC20-Fz"/>
    <property type="match status" value="1"/>
</dbReference>
<dbReference type="AlphaFoldDB" id="A0A9P6NJS1"/>
<feature type="region of interest" description="Disordered" evidence="8">
    <location>
        <begin position="59"/>
        <end position="90"/>
    </location>
</feature>
<accession>A0A9P6NJS1</accession>
<dbReference type="PROSITE" id="PS50082">
    <property type="entry name" value="WD_REPEATS_2"/>
    <property type="match status" value="2"/>
</dbReference>
<keyword evidence="6" id="KW-0131">Cell cycle</keyword>
<dbReference type="PANTHER" id="PTHR19918:SF8">
    <property type="entry name" value="FI02843P"/>
    <property type="match status" value="1"/>
</dbReference>
<dbReference type="Gene3D" id="2.130.10.10">
    <property type="entry name" value="YVTN repeat-like/Quinoprotein amine dehydrogenase"/>
    <property type="match status" value="1"/>
</dbReference>
<feature type="domain" description="CDC20/Fizzy WD40" evidence="9">
    <location>
        <begin position="97"/>
        <end position="397"/>
    </location>
</feature>
<dbReference type="EMBL" id="MU167277">
    <property type="protein sequence ID" value="KAG0145429.1"/>
    <property type="molecule type" value="Genomic_DNA"/>
</dbReference>
<dbReference type="InterPro" id="IPR033010">
    <property type="entry name" value="Cdc20/Fizzy"/>
</dbReference>
<dbReference type="InterPro" id="IPR056150">
    <property type="entry name" value="WD40_CDC20-Fz"/>
</dbReference>
<keyword evidence="3" id="KW-0132">Cell division</keyword>
<feature type="repeat" description="WD" evidence="7">
    <location>
        <begin position="366"/>
        <end position="407"/>
    </location>
</feature>
<dbReference type="GO" id="GO:0031145">
    <property type="term" value="P:anaphase-promoting complex-dependent catabolic process"/>
    <property type="evidence" value="ECO:0007669"/>
    <property type="project" value="TreeGrafter"/>
</dbReference>
<proteinExistence type="inferred from homology"/>
<evidence type="ECO:0000256" key="5">
    <source>
        <dbReference type="ARBA" id="ARBA00022776"/>
    </source>
</evidence>
<evidence type="ECO:0000256" key="4">
    <source>
        <dbReference type="ARBA" id="ARBA00022737"/>
    </source>
</evidence>
<evidence type="ECO:0000256" key="7">
    <source>
        <dbReference type="PROSITE-ProRule" id="PRU00221"/>
    </source>
</evidence>
<dbReference type="GO" id="GO:0051301">
    <property type="term" value="P:cell division"/>
    <property type="evidence" value="ECO:0007669"/>
    <property type="project" value="UniProtKB-KW"/>
</dbReference>
<feature type="non-terminal residue" evidence="10">
    <location>
        <position position="1"/>
    </location>
</feature>
<dbReference type="SUPFAM" id="SSF50978">
    <property type="entry name" value="WD40 repeat-like"/>
    <property type="match status" value="1"/>
</dbReference>
<keyword evidence="4" id="KW-0677">Repeat</keyword>
<comment type="caution">
    <text evidence="10">The sequence shown here is derived from an EMBL/GenBank/DDBJ whole genome shotgun (WGS) entry which is preliminary data.</text>
</comment>
<name>A0A9P6NJS1_9BASI</name>
<evidence type="ECO:0000256" key="3">
    <source>
        <dbReference type="ARBA" id="ARBA00022618"/>
    </source>
</evidence>
<dbReference type="InterPro" id="IPR001680">
    <property type="entry name" value="WD40_rpt"/>
</dbReference>
<dbReference type="GO" id="GO:0010997">
    <property type="term" value="F:anaphase-promoting complex binding"/>
    <property type="evidence" value="ECO:0007669"/>
    <property type="project" value="InterPro"/>
</dbReference>
<evidence type="ECO:0000256" key="1">
    <source>
        <dbReference type="ARBA" id="ARBA00006445"/>
    </source>
</evidence>
<protein>
    <recommendedName>
        <fullName evidence="9">CDC20/Fizzy WD40 domain-containing protein</fullName>
    </recommendedName>
</protein>
<keyword evidence="11" id="KW-1185">Reference proteome</keyword>